<evidence type="ECO:0000256" key="9">
    <source>
        <dbReference type="ARBA" id="ARBA00022786"/>
    </source>
</evidence>
<evidence type="ECO:0000256" key="7">
    <source>
        <dbReference type="ARBA" id="ARBA00022763"/>
    </source>
</evidence>
<feature type="region of interest" description="Disordered" evidence="15">
    <location>
        <begin position="517"/>
        <end position="547"/>
    </location>
</feature>
<dbReference type="GO" id="GO:0007098">
    <property type="term" value="P:centrosome cycle"/>
    <property type="evidence" value="ECO:0007669"/>
    <property type="project" value="Ensembl"/>
</dbReference>
<sequence length="1736" mass="194131">MDLCAVEEVQNVLRTMKKILELNFCGYVSNFCKRGPSQCPLCKNEITKRSLQESTRFSQLVEELLKITHAFELDTGLQFANSYSFLKKENKSSEHSHEESSVIECVGYRNRTKRLRQNEPGNPTLEDSFSDQLSNLGIVRPLKKNQQIRPQNKSVYIELGKFLISVFFPFSVRDQELLEITPQRSKAEAAEKADCEFSEDVANIEHHQSSNRDLNTIGSHSVEKHSEKYQGTSTSNLHEEPCGTDIHASLLQHENGSLLLTEDRMDVEMAELCSKSKQSGLAGSQQSRWAGSKKTCHDRQSHSTEKKADLNADPLDEREKWNKQKAPSSESLSDTQDTPCVTLNSSIRKVNEWFSKSGKMFTSYGTSDRHEASAEGAGTFEVSNEVEACSGSSEKIDLLASDPHNASVCRSETVCSKPVERNIKDKIFGKTYQRKGSLPNLNHVTEILRAFASEPQITQEHPFTNKLKRRRRTASCLHPEDFIKKADLTVVQKTSENINQGADQMEQNGQVLNITNGGHENKINDDNVQKEKNPNPVESLEKESAFRTKAEPISNSISSLELELNVHNSKAPKKNRLRRKSSNRHILALELVSGNPSPPTHTILQIDSCSSSEETKGNNSNQMPVRHGKKHQLLEDAEPAAGSKESDEPDERVSRRGAGDVFSALKLTNTPGLLTNCSSSNKPQEFVSPHPQRKAIEKLETSKELKDPMLSEERGWSERSPESTSTSLVPDTDHGSQNSVSLLEPNTLRNANQGMAQYIACEKPKEPIYDSKDTGNCTEGFKHPLGLELNHIQETSIDTEESELDTQYLQNICQVSKRQSFALVSNPRNPEKESTTACAHSVFLRKLSPKPSLVREQKEKNQGWEESKISHIQAFNTTGDFAVVCQDDTPGNDAKCTGVSRLCPSFQFRGRECELISADKPGISQNLHLKQSLSSIRSSVKTDHRKTLLEERFVEHSLPTEKAMDNEISIQSPVHTISQDSRENPCKEGSSDSVNEVGPSDEDFQEQLDRNRGPRLSTVLRRSLMQPEAYKQSFPISDCKHPEIKKQEAQASSANISPCLFSEQLEQTMRSGSVSQVCSETPDDLFDVDEIEENTSFGEGDIMERSAVFTKSILRREVSRSPVLLTHTSLARSHQKRSRKLESSSSEDEDLPCFQHLLGKVTSTSQITKHSPAVTQRLSEKTENQEPLKNSINDCNSEMSLAEGSQEHHLSEDGKYSASMFSSQHSELEDVASNTNSQDLLFNSSKQMSHPSENQEVVLSDKELISDDEEMESSLEKDNQEENEISDLAASAYEGEANLSEDSSQSDILTSQQRATMKVNLIKIQQEMAQLEAVLERQENLPSCCSTSLLADPCVPKDLLNPEQNVSKTAVLTSKKSNKTRVSQNTKNVSADKFHPLPAGSSTSKNKGSEVERLKKKKSICGSPGTGVMDDCLQSCGYWVELWMTVCNHVEVIPYLESGVTLFSRSHPESELSKEKAPEPAHVSISALKISQCQAAEYSKSPAAAHSTDTEVAKTVSKTKSKWTSSKGRDKKISMVVSGLTHKEIMIVQKFAEKYHVTLSDVITEETTHVIIKTDAEFVCERTLKYFMGIARGKWIVSYLWVIQSIKKRKLLNEVEFEVRGDVVNGRNHQGPRRSRESQEKIFRGLEICCCEPFSSMPRDQLERILQMCGASVVKELSSLTFGTVSVWGPSYRESNILSQMCEAPVVMWDWVLDSISLYQRQNLETYLISACPKDD</sequence>
<dbReference type="Pfam" id="PF00533">
    <property type="entry name" value="BRCT"/>
    <property type="match status" value="2"/>
</dbReference>
<keyword evidence="11 13" id="KW-0234">DNA repair</keyword>
<accession>A0A8C6R6G0</accession>
<keyword evidence="5" id="KW-0479">Metal-binding</keyword>
<feature type="compositionally biased region" description="Polar residues" evidence="15">
    <location>
        <begin position="600"/>
        <end position="623"/>
    </location>
</feature>
<dbReference type="GO" id="GO:0042802">
    <property type="term" value="F:identical protein binding"/>
    <property type="evidence" value="ECO:0007669"/>
    <property type="project" value="Ensembl"/>
</dbReference>
<evidence type="ECO:0000256" key="1">
    <source>
        <dbReference type="ARBA" id="ARBA00000900"/>
    </source>
</evidence>
<dbReference type="GO" id="GO:0003723">
    <property type="term" value="F:RNA binding"/>
    <property type="evidence" value="ECO:0007669"/>
    <property type="project" value="Ensembl"/>
</dbReference>
<keyword evidence="7 13" id="KW-0227">DNA damage</keyword>
<feature type="compositionally biased region" description="Basic and acidic residues" evidence="15">
    <location>
        <begin position="519"/>
        <end position="547"/>
    </location>
</feature>
<dbReference type="PROSITE" id="PS50172">
    <property type="entry name" value="BRCT"/>
    <property type="match status" value="2"/>
</dbReference>
<dbReference type="GO" id="GO:0030308">
    <property type="term" value="P:negative regulation of cell growth"/>
    <property type="evidence" value="ECO:0007669"/>
    <property type="project" value="Ensembl"/>
</dbReference>
<dbReference type="Proteomes" id="UP000694381">
    <property type="component" value="Unassembled WGS sequence"/>
</dbReference>
<dbReference type="GO" id="GO:0045739">
    <property type="term" value="P:positive regulation of DNA repair"/>
    <property type="evidence" value="ECO:0007669"/>
    <property type="project" value="Ensembl"/>
</dbReference>
<dbReference type="GO" id="GO:0016604">
    <property type="term" value="C:nuclear body"/>
    <property type="evidence" value="ECO:0007669"/>
    <property type="project" value="Ensembl"/>
</dbReference>
<keyword evidence="6" id="KW-0677">Repeat</keyword>
<dbReference type="Gene3D" id="3.30.40.10">
    <property type="entry name" value="Zinc/RING finger domain, C3HC4 (zinc finger)"/>
    <property type="match status" value="1"/>
</dbReference>
<feature type="region of interest" description="Disordered" evidence="15">
    <location>
        <begin position="275"/>
        <end position="339"/>
    </location>
</feature>
<feature type="coiled-coil region" evidence="14">
    <location>
        <begin position="1314"/>
        <end position="1341"/>
    </location>
</feature>
<dbReference type="GO" id="GO:0045892">
    <property type="term" value="P:negative regulation of DNA-templated transcription"/>
    <property type="evidence" value="ECO:0007669"/>
    <property type="project" value="Ensembl"/>
</dbReference>
<evidence type="ECO:0000259" key="16">
    <source>
        <dbReference type="PROSITE" id="PS50172"/>
    </source>
</evidence>
<evidence type="ECO:0000256" key="10">
    <source>
        <dbReference type="ARBA" id="ARBA00022833"/>
    </source>
</evidence>
<evidence type="ECO:0000313" key="17">
    <source>
        <dbReference type="Ensembl" id="ENSNGAP00000012961.1"/>
    </source>
</evidence>
<dbReference type="GO" id="GO:2000378">
    <property type="term" value="P:negative regulation of reactive oxygen species metabolic process"/>
    <property type="evidence" value="ECO:0007669"/>
    <property type="project" value="Ensembl"/>
</dbReference>
<evidence type="ECO:0000256" key="4">
    <source>
        <dbReference type="ARBA" id="ARBA00022679"/>
    </source>
</evidence>
<dbReference type="GO" id="GO:0051865">
    <property type="term" value="P:protein autoubiquitination"/>
    <property type="evidence" value="ECO:0007669"/>
    <property type="project" value="UniProtKB-UniRule"/>
</dbReference>
<dbReference type="GO" id="GO:0045766">
    <property type="term" value="P:positive regulation of angiogenesis"/>
    <property type="evidence" value="ECO:0007669"/>
    <property type="project" value="Ensembl"/>
</dbReference>
<evidence type="ECO:0000256" key="15">
    <source>
        <dbReference type="SAM" id="MobiDB-lite"/>
    </source>
</evidence>
<dbReference type="GO" id="GO:0000724">
    <property type="term" value="P:double-strand break repair via homologous recombination"/>
    <property type="evidence" value="ECO:0007669"/>
    <property type="project" value="Ensembl"/>
</dbReference>
<dbReference type="InterPro" id="IPR011364">
    <property type="entry name" value="BRCA1"/>
</dbReference>
<feature type="compositionally biased region" description="Polar residues" evidence="15">
    <location>
        <begin position="1246"/>
        <end position="1257"/>
    </location>
</feature>
<keyword evidence="18" id="KW-1185">Reference proteome</keyword>
<dbReference type="OMA" id="ATCQQSP"/>
<feature type="compositionally biased region" description="Polar residues" evidence="15">
    <location>
        <begin position="722"/>
        <end position="740"/>
    </location>
</feature>
<protein>
    <recommendedName>
        <fullName evidence="13">Breast cancer type 1 susceptibility protein homolog</fullName>
        <ecNumber evidence="13">2.3.2.27</ecNumber>
    </recommendedName>
</protein>
<comment type="subcellular location">
    <subcellularLocation>
        <location evidence="2">Cytoplasm</location>
    </subcellularLocation>
    <subcellularLocation>
        <location evidence="13">Nucleus</location>
    </subcellularLocation>
    <subcellularLocation>
        <location evidence="13">Chromosome</location>
    </subcellularLocation>
    <text evidence="13">Localizes at sites of DNA damage at double-strand breaks (DSBs); recruitment to DNA damage sites is mediated by the BRCA1-A complex.</text>
</comment>
<name>A0A8C6R6G0_NANGA</name>
<dbReference type="GO" id="GO:0001741">
    <property type="term" value="C:XY body"/>
    <property type="evidence" value="ECO:0007669"/>
    <property type="project" value="Ensembl"/>
</dbReference>
<dbReference type="FunFam" id="3.40.50.10190:FF:000006">
    <property type="entry name" value="Breast cancer type 1 susceptibility protein homolog"/>
    <property type="match status" value="1"/>
</dbReference>
<keyword evidence="13" id="KW-0131">Cell cycle</keyword>
<keyword evidence="10" id="KW-0862">Zinc</keyword>
<keyword evidence="14" id="KW-0175">Coiled coil</keyword>
<dbReference type="GO" id="GO:0010575">
    <property type="term" value="P:positive regulation of vascular endothelial growth factor production"/>
    <property type="evidence" value="ECO:0007669"/>
    <property type="project" value="Ensembl"/>
</dbReference>
<dbReference type="GO" id="GO:0070531">
    <property type="term" value="C:BRCA1-A complex"/>
    <property type="evidence" value="ECO:0007669"/>
    <property type="project" value="Ensembl"/>
</dbReference>
<evidence type="ECO:0000256" key="6">
    <source>
        <dbReference type="ARBA" id="ARBA00022737"/>
    </source>
</evidence>
<dbReference type="GO" id="GO:0031436">
    <property type="term" value="C:BRCA1-BARD1 complex"/>
    <property type="evidence" value="ECO:0007669"/>
    <property type="project" value="UniProtKB-UniRule"/>
</dbReference>
<dbReference type="GO" id="GO:0007059">
    <property type="term" value="P:chromosome segregation"/>
    <property type="evidence" value="ECO:0007669"/>
    <property type="project" value="Ensembl"/>
</dbReference>
<feature type="compositionally biased region" description="Polar residues" evidence="15">
    <location>
        <begin position="666"/>
        <end position="683"/>
    </location>
</feature>
<dbReference type="GO" id="GO:0070532">
    <property type="term" value="C:BRCA1-B complex"/>
    <property type="evidence" value="ECO:0007669"/>
    <property type="project" value="Ensembl"/>
</dbReference>
<comment type="function">
    <text evidence="13">E3 ubiquitin-protein ligase that specifically mediates the formation of 'Lys-6'-linked polyubiquitin chains and plays a central role in DNA repair by facilitating cellular responses to DNA damage. It is unclear whether it also mediates the formation of other types of polyubiquitin chains. The BRCA1-BARD1 heterodimer coordinates a diverse range of cellular pathways such as DNA damage repair, ubiquitination and transcriptional regulation to maintain genomic stability. Regulates centrosomal microtubule nucleation. Required for appropriate cell cycle arrests after ionizing irradiation in both the S-phase and the G2 phase of the cell cycle. Required for FANCD2 targeting to sites of DNA damage. Inhibits lipid synthesis by binding to inactive phosphorylated ACACA and preventing its dephosphorylation. Contributes to homologous recombination repair (HRR) via its direct interaction with PALB2, fine-tunes recombinational repair partly through its modulatory role in the PALB2-dependent loading of BRCA2-RAD51 repair machinery at DNA breaks. Component of the BRCA1-RBBP8 complex which regulates CHEK1 activation and controls cell cycle G2/M checkpoints on DNA damage via BRCA1-mediated ubiquitination of RBBP8. Acts as a transcriptional activator.</text>
</comment>
<feature type="compositionally biased region" description="Basic and acidic residues" evidence="15">
    <location>
        <begin position="295"/>
        <end position="322"/>
    </location>
</feature>
<dbReference type="GO" id="GO:0006301">
    <property type="term" value="P:DNA damage tolerance"/>
    <property type="evidence" value="ECO:0007669"/>
    <property type="project" value="Ensembl"/>
</dbReference>
<dbReference type="GO" id="GO:0000976">
    <property type="term" value="F:transcription cis-regulatory region binding"/>
    <property type="evidence" value="ECO:0007669"/>
    <property type="project" value="Ensembl"/>
</dbReference>
<dbReference type="GO" id="GO:0085020">
    <property type="term" value="P:protein K6-linked ubiquitination"/>
    <property type="evidence" value="ECO:0007669"/>
    <property type="project" value="UniProtKB-UniRule"/>
</dbReference>
<dbReference type="PIRSF" id="PIRSF001734">
    <property type="entry name" value="BRCA1"/>
    <property type="match status" value="1"/>
</dbReference>
<dbReference type="GO" id="GO:1990904">
    <property type="term" value="C:ribonucleoprotein complex"/>
    <property type="evidence" value="ECO:0007669"/>
    <property type="project" value="Ensembl"/>
</dbReference>
<feature type="domain" description="BRCT" evidence="16">
    <location>
        <begin position="1638"/>
        <end position="1729"/>
    </location>
</feature>
<proteinExistence type="predicted"/>
<feature type="region of interest" description="Disordered" evidence="15">
    <location>
        <begin position="972"/>
        <end position="1007"/>
    </location>
</feature>
<dbReference type="GO" id="GO:1902042">
    <property type="term" value="P:negative regulation of extrinsic apoptotic signaling pathway via death domain receptors"/>
    <property type="evidence" value="ECO:0007669"/>
    <property type="project" value="Ensembl"/>
</dbReference>
<evidence type="ECO:0000256" key="8">
    <source>
        <dbReference type="ARBA" id="ARBA00022771"/>
    </source>
</evidence>
<feature type="compositionally biased region" description="Polar residues" evidence="15">
    <location>
        <begin position="325"/>
        <end position="339"/>
    </location>
</feature>
<feature type="domain" description="BRCT" evidence="16">
    <location>
        <begin position="1532"/>
        <end position="1619"/>
    </location>
</feature>
<evidence type="ECO:0000256" key="5">
    <source>
        <dbReference type="ARBA" id="ARBA00022723"/>
    </source>
</evidence>
<dbReference type="GO" id="GO:0061630">
    <property type="term" value="F:ubiquitin protein ligase activity"/>
    <property type="evidence" value="ECO:0007669"/>
    <property type="project" value="UniProtKB-EC"/>
</dbReference>
<keyword evidence="12 13" id="KW-0539">Nucleus</keyword>
<evidence type="ECO:0000256" key="12">
    <source>
        <dbReference type="ARBA" id="ARBA00023242"/>
    </source>
</evidence>
<reference evidence="17" key="2">
    <citation type="submission" date="2025-09" db="UniProtKB">
        <authorList>
            <consortium name="Ensembl"/>
        </authorList>
    </citation>
    <scope>IDENTIFICATION</scope>
</reference>
<dbReference type="GO" id="GO:0071356">
    <property type="term" value="P:cellular response to tumor necrosis factor"/>
    <property type="evidence" value="ECO:0007669"/>
    <property type="project" value="Ensembl"/>
</dbReference>
<keyword evidence="13" id="KW-0238">DNA-binding</keyword>
<evidence type="ECO:0000313" key="18">
    <source>
        <dbReference type="Proteomes" id="UP000694381"/>
    </source>
</evidence>
<dbReference type="FunFam" id="3.40.50.10190:FF:000025">
    <property type="entry name" value="Breast cancer type 1 susceptibility protein homolog"/>
    <property type="match status" value="1"/>
</dbReference>
<feature type="compositionally biased region" description="Polar residues" evidence="15">
    <location>
        <begin position="1187"/>
        <end position="1199"/>
    </location>
</feature>
<dbReference type="GO" id="GO:0008270">
    <property type="term" value="F:zinc ion binding"/>
    <property type="evidence" value="ECO:0007669"/>
    <property type="project" value="UniProtKB-KW"/>
</dbReference>
<dbReference type="GO" id="GO:0033147">
    <property type="term" value="P:negative regulation of intracellular estrogen receptor signaling pathway"/>
    <property type="evidence" value="ECO:0007669"/>
    <property type="project" value="Ensembl"/>
</dbReference>
<dbReference type="GO" id="GO:0002039">
    <property type="term" value="F:p53 binding"/>
    <property type="evidence" value="ECO:0007669"/>
    <property type="project" value="Ensembl"/>
</dbReference>
<dbReference type="GO" id="GO:0000800">
    <property type="term" value="C:lateral element"/>
    <property type="evidence" value="ECO:0007669"/>
    <property type="project" value="Ensembl"/>
</dbReference>
<dbReference type="GO" id="GO:0031625">
    <property type="term" value="F:ubiquitin protein ligase binding"/>
    <property type="evidence" value="ECO:0007669"/>
    <property type="project" value="Ensembl"/>
</dbReference>
<reference evidence="17" key="1">
    <citation type="submission" date="2025-08" db="UniProtKB">
        <authorList>
            <consortium name="Ensembl"/>
        </authorList>
    </citation>
    <scope>IDENTIFICATION</scope>
</reference>
<dbReference type="InterPro" id="IPR001357">
    <property type="entry name" value="BRCT_dom"/>
</dbReference>
<dbReference type="GO" id="GO:0045717">
    <property type="term" value="P:negative regulation of fatty acid biosynthetic process"/>
    <property type="evidence" value="ECO:0007669"/>
    <property type="project" value="Ensembl"/>
</dbReference>
<dbReference type="GO" id="GO:0001673">
    <property type="term" value="C:male germ cell nucleus"/>
    <property type="evidence" value="ECO:0007669"/>
    <property type="project" value="Ensembl"/>
</dbReference>
<organism evidence="17 18">
    <name type="scientific">Nannospalax galili</name>
    <name type="common">Northern Israeli blind subterranean mole rat</name>
    <name type="synonym">Spalax galili</name>
    <dbReference type="NCBI Taxonomy" id="1026970"/>
    <lineage>
        <taxon>Eukaryota</taxon>
        <taxon>Metazoa</taxon>
        <taxon>Chordata</taxon>
        <taxon>Craniata</taxon>
        <taxon>Vertebrata</taxon>
        <taxon>Euteleostomi</taxon>
        <taxon>Mammalia</taxon>
        <taxon>Eutheria</taxon>
        <taxon>Euarchontoglires</taxon>
        <taxon>Glires</taxon>
        <taxon>Rodentia</taxon>
        <taxon>Myomorpha</taxon>
        <taxon>Muroidea</taxon>
        <taxon>Spalacidae</taxon>
        <taxon>Spalacinae</taxon>
        <taxon>Nannospalax</taxon>
    </lineage>
</organism>
<dbReference type="InterPro" id="IPR013083">
    <property type="entry name" value="Znf_RING/FYVE/PHD"/>
</dbReference>
<dbReference type="GeneTree" id="ENSGT00440000034289"/>
<keyword evidence="4" id="KW-0808">Transferase</keyword>
<feature type="compositionally biased region" description="Polar residues" evidence="15">
    <location>
        <begin position="1164"/>
        <end position="1177"/>
    </location>
</feature>
<dbReference type="GO" id="GO:0005737">
    <property type="term" value="C:cytoplasm"/>
    <property type="evidence" value="ECO:0007669"/>
    <property type="project" value="UniProtKB-SubCell"/>
</dbReference>
<comment type="catalytic activity">
    <reaction evidence="1 13">
        <text>S-ubiquitinyl-[E2 ubiquitin-conjugating enzyme]-L-cysteine + [acceptor protein]-L-lysine = [E2 ubiquitin-conjugating enzyme]-L-cysteine + N(6)-ubiquitinyl-[acceptor protein]-L-lysine.</text>
        <dbReference type="EC" id="2.3.2.27"/>
    </reaction>
</comment>
<feature type="compositionally biased region" description="Polar residues" evidence="15">
    <location>
        <begin position="1373"/>
        <end position="1389"/>
    </location>
</feature>
<dbReference type="GO" id="GO:0007095">
    <property type="term" value="P:mitotic G2 DNA damage checkpoint signaling"/>
    <property type="evidence" value="ECO:0007669"/>
    <property type="project" value="Ensembl"/>
</dbReference>
<evidence type="ECO:0000256" key="11">
    <source>
        <dbReference type="ARBA" id="ARBA00023204"/>
    </source>
</evidence>
<dbReference type="InterPro" id="IPR025994">
    <property type="entry name" value="BRCA1_serine_dom"/>
</dbReference>
<dbReference type="GO" id="GO:0044027">
    <property type="term" value="P:negative regulation of gene expression via chromosomal CpG island methylation"/>
    <property type="evidence" value="ECO:0007669"/>
    <property type="project" value="Ensembl"/>
</dbReference>
<feature type="compositionally biased region" description="Basic and acidic residues" evidence="15">
    <location>
        <begin position="1205"/>
        <end position="1215"/>
    </location>
</feature>
<dbReference type="Ensembl" id="ENSNGAT00000018534.1">
    <property type="protein sequence ID" value="ENSNGAP00000012961.1"/>
    <property type="gene ID" value="ENSNGAG00000014671.1"/>
</dbReference>
<feature type="region of interest" description="Disordered" evidence="15">
    <location>
        <begin position="1130"/>
        <end position="1149"/>
    </location>
</feature>
<dbReference type="GO" id="GO:0071479">
    <property type="term" value="P:cellular response to ionizing radiation"/>
    <property type="evidence" value="ECO:0007669"/>
    <property type="project" value="Ensembl"/>
</dbReference>
<dbReference type="GO" id="GO:1990391">
    <property type="term" value="C:DNA repair complex"/>
    <property type="evidence" value="ECO:0007669"/>
    <property type="project" value="Ensembl"/>
</dbReference>
<dbReference type="GO" id="GO:0070533">
    <property type="term" value="C:BRCA1-C complex"/>
    <property type="evidence" value="ECO:0007669"/>
    <property type="project" value="Ensembl"/>
</dbReference>
<comment type="subunit">
    <text evidence="13">Heterodimer with BARD1. Part of the BRCA1-associated genome surveillance complex (BASC), which contains BRCA1, MSH2, MSH6, MLH1, ATM, BLM, PMS2 and the MRE11-RAD50-NBN protein (MRN) complex. This association could be a dynamic process changing throughout the cell cycle and within subnuclear domains. Component of the BRCA1-A complex, at least composed of BRCA1, BARD1, UIMC1/RAP80, ABRAXAS1, BRCC3/BRCC36, BABAM2 and BABAM1/NBA1. Interacts (via the BRCT domains) with ABRAXAS1 (phosphorylated form); this is important for recruitment to sites of DNA damage. Can form a heterotetramer with two molecules of ABRAXAS1 (phosphorylated form). Component of the BRCA1-RBBP8 complex. Interacts (via the BRCT domains) with RBBP8 ('Ser-327' phosphorylated form); the interaction ubiquitinates RBBP8, regulates CHEK1 activation, and involves RBBP8 in BRCA1-dependent G2/M checkpoint control on DNA damage. Associates with RNA polymerase II holoenzyme. Interacts with SMC1A, NELFB, DCLRE1C, CLSPN. CHEK1, CHEK2, BAP1, BRCC3, UBXN1 and PCLAF. Interacts (via BRCT domains) with BRIP1 (phosphorylated form). Interacts with FANCD2 (ubiquitinated form). Interacts with H2AX (phosphorylated on 'Ser-140'). Interacts (via the BRCT domains) with ACACA (phosphorylated form); the interaction prevents dephosphorylation of ACACA. Part of a BRCA complex containing BRCA1, BRCA2 and PALB2. Interacts directly with PALB2; the interaction is essential for its function in HRR. Interacts directly with BRCA2; the interaction occurs only in the presence of PALB2 which serves as the bridging protein. Interacts (via the BRCT domains) with LMO4; the interaction represses the transcriptional activity of BRCA1. Interacts (via the BRCT domains) with CCAR2 (via N-terminus); the interaction represses the transcriptional activator activity of BRCA1. Interacts with EXD2. Interacts (via C-terminus) with DHX9; this interaction is direct and links BRCA1 to the RNA polymerase II holoenzyme.</text>
</comment>
<dbReference type="GO" id="GO:0071681">
    <property type="term" value="P:cellular response to indole-3-methanol"/>
    <property type="evidence" value="ECO:0007669"/>
    <property type="project" value="Ensembl"/>
</dbReference>
<dbReference type="GO" id="GO:0045944">
    <property type="term" value="P:positive regulation of transcription by RNA polymerase II"/>
    <property type="evidence" value="ECO:0007669"/>
    <property type="project" value="Ensembl"/>
</dbReference>
<keyword evidence="3" id="KW-0963">Cytoplasm</keyword>
<feature type="compositionally biased region" description="Basic and acidic residues" evidence="15">
    <location>
        <begin position="694"/>
        <end position="721"/>
    </location>
</feature>
<dbReference type="GO" id="GO:0008630">
    <property type="term" value="P:intrinsic apoptotic signaling pathway in response to DNA damage"/>
    <property type="evidence" value="ECO:0007669"/>
    <property type="project" value="Ensembl"/>
</dbReference>
<dbReference type="SMART" id="SM00292">
    <property type="entry name" value="BRCT"/>
    <property type="match status" value="2"/>
</dbReference>
<dbReference type="EC" id="2.3.2.27" evidence="13"/>
<keyword evidence="13" id="KW-0233">DNA recombination</keyword>
<feature type="region of interest" description="Disordered" evidence="15">
    <location>
        <begin position="590"/>
        <end position="740"/>
    </location>
</feature>
<dbReference type="GO" id="GO:0003684">
    <property type="term" value="F:damaged DNA binding"/>
    <property type="evidence" value="ECO:0007669"/>
    <property type="project" value="Ensembl"/>
</dbReference>
<evidence type="ECO:0000256" key="14">
    <source>
        <dbReference type="SAM" id="Coils"/>
    </source>
</evidence>
<feature type="region of interest" description="Disordered" evidence="15">
    <location>
        <begin position="1164"/>
        <end position="1233"/>
    </location>
</feature>
<evidence type="ECO:0000256" key="2">
    <source>
        <dbReference type="ARBA" id="ARBA00004496"/>
    </source>
</evidence>
<dbReference type="InterPro" id="IPR036420">
    <property type="entry name" value="BRCT_dom_sf"/>
</dbReference>
<evidence type="ECO:0000256" key="13">
    <source>
        <dbReference type="PIRNR" id="PIRNR001734"/>
    </source>
</evidence>
<keyword evidence="8" id="KW-0863">Zinc-finger</keyword>
<dbReference type="InterPro" id="IPR031099">
    <property type="entry name" value="BRCA1-associated"/>
</dbReference>
<dbReference type="SUPFAM" id="SSF57850">
    <property type="entry name" value="RING/U-box"/>
    <property type="match status" value="1"/>
</dbReference>
<feature type="region of interest" description="Disordered" evidence="15">
    <location>
        <begin position="1373"/>
        <end position="1413"/>
    </location>
</feature>
<keyword evidence="9 13" id="KW-0833">Ubl conjugation pathway</keyword>
<dbReference type="GO" id="GO:0003713">
    <property type="term" value="F:transcription coactivator activity"/>
    <property type="evidence" value="ECO:0007669"/>
    <property type="project" value="Ensembl"/>
</dbReference>
<dbReference type="Pfam" id="PF12820">
    <property type="entry name" value="BRCT_assoc"/>
    <property type="match status" value="1"/>
</dbReference>
<dbReference type="CDD" id="cd17735">
    <property type="entry name" value="BRCT_BRCA1_rpt1"/>
    <property type="match status" value="1"/>
</dbReference>
<dbReference type="GO" id="GO:0070063">
    <property type="term" value="F:RNA polymerase binding"/>
    <property type="evidence" value="ECO:0007669"/>
    <property type="project" value="Ensembl"/>
</dbReference>
<dbReference type="GO" id="GO:0005886">
    <property type="term" value="C:plasma membrane"/>
    <property type="evidence" value="ECO:0007669"/>
    <property type="project" value="Ensembl"/>
</dbReference>
<dbReference type="PRINTS" id="PR00493">
    <property type="entry name" value="BRSTCANCERI"/>
</dbReference>
<dbReference type="GO" id="GO:0043009">
    <property type="term" value="P:chordate embryonic development"/>
    <property type="evidence" value="ECO:0007669"/>
    <property type="project" value="Ensembl"/>
</dbReference>
<dbReference type="Gene3D" id="3.40.50.10190">
    <property type="entry name" value="BRCT domain"/>
    <property type="match status" value="2"/>
</dbReference>
<feature type="region of interest" description="Disordered" evidence="15">
    <location>
        <begin position="1246"/>
        <end position="1282"/>
    </location>
</feature>
<dbReference type="GO" id="GO:0060816">
    <property type="term" value="P:random inactivation of X chromosome"/>
    <property type="evidence" value="ECO:0007669"/>
    <property type="project" value="Ensembl"/>
</dbReference>
<dbReference type="PANTHER" id="PTHR13763:SF0">
    <property type="entry name" value="BREAST CANCER TYPE 1 SUSCEPTIBILITY PROTEIN"/>
    <property type="match status" value="1"/>
</dbReference>
<evidence type="ECO:0000256" key="3">
    <source>
        <dbReference type="ARBA" id="ARBA00022490"/>
    </source>
</evidence>
<keyword evidence="13" id="KW-0158">Chromosome</keyword>
<dbReference type="SUPFAM" id="SSF52113">
    <property type="entry name" value="BRCT domain"/>
    <property type="match status" value="2"/>
</dbReference>
<feature type="compositionally biased region" description="Basic and acidic residues" evidence="15">
    <location>
        <begin position="980"/>
        <end position="990"/>
    </location>
</feature>
<dbReference type="PANTHER" id="PTHR13763">
    <property type="entry name" value="BREAST CANCER TYPE 1 SUSCEPTIBILITY PROTEIN BRCA1"/>
    <property type="match status" value="1"/>
</dbReference>
<feature type="compositionally biased region" description="Polar residues" evidence="15">
    <location>
        <begin position="275"/>
        <end position="289"/>
    </location>
</feature>